<dbReference type="AlphaFoldDB" id="A0A5P8KFZ2"/>
<dbReference type="InterPro" id="IPR001647">
    <property type="entry name" value="HTH_TetR"/>
</dbReference>
<keyword evidence="1" id="KW-0805">Transcription regulation</keyword>
<evidence type="ECO:0000259" key="5">
    <source>
        <dbReference type="PROSITE" id="PS50977"/>
    </source>
</evidence>
<dbReference type="GO" id="GO:0003700">
    <property type="term" value="F:DNA-binding transcription factor activity"/>
    <property type="evidence" value="ECO:0007669"/>
    <property type="project" value="TreeGrafter"/>
</dbReference>
<keyword evidence="3" id="KW-0804">Transcription</keyword>
<keyword evidence="2 4" id="KW-0238">DNA-binding</keyword>
<keyword evidence="7" id="KW-1185">Reference proteome</keyword>
<dbReference type="Proteomes" id="UP000327294">
    <property type="component" value="Chromosome"/>
</dbReference>
<dbReference type="Gene3D" id="1.10.357.10">
    <property type="entry name" value="Tetracycline Repressor, domain 2"/>
    <property type="match status" value="1"/>
</dbReference>
<gene>
    <name evidence="6" type="ORF">F9278_42015</name>
</gene>
<dbReference type="Pfam" id="PF00440">
    <property type="entry name" value="TetR_N"/>
    <property type="match status" value="1"/>
</dbReference>
<dbReference type="InterPro" id="IPR009057">
    <property type="entry name" value="Homeodomain-like_sf"/>
</dbReference>
<dbReference type="SUPFAM" id="SSF46689">
    <property type="entry name" value="Homeodomain-like"/>
    <property type="match status" value="1"/>
</dbReference>
<evidence type="ECO:0000313" key="7">
    <source>
        <dbReference type="Proteomes" id="UP000327294"/>
    </source>
</evidence>
<organism evidence="6 7">
    <name type="scientific">Streptomyces phaeolivaceus</name>
    <dbReference type="NCBI Taxonomy" id="2653200"/>
    <lineage>
        <taxon>Bacteria</taxon>
        <taxon>Bacillati</taxon>
        <taxon>Actinomycetota</taxon>
        <taxon>Actinomycetes</taxon>
        <taxon>Kitasatosporales</taxon>
        <taxon>Streptomycetaceae</taxon>
        <taxon>Streptomyces</taxon>
    </lineage>
</organism>
<evidence type="ECO:0000256" key="2">
    <source>
        <dbReference type="ARBA" id="ARBA00023125"/>
    </source>
</evidence>
<feature type="DNA-binding region" description="H-T-H motif" evidence="4">
    <location>
        <begin position="33"/>
        <end position="52"/>
    </location>
</feature>
<dbReference type="RefSeq" id="WP_152173006.1">
    <property type="nucleotide sequence ID" value="NZ_CP045096.1"/>
</dbReference>
<dbReference type="PANTHER" id="PTHR30055">
    <property type="entry name" value="HTH-TYPE TRANSCRIPTIONAL REGULATOR RUTR"/>
    <property type="match status" value="1"/>
</dbReference>
<accession>A0A5P8KFZ2</accession>
<dbReference type="PANTHER" id="PTHR30055:SF234">
    <property type="entry name" value="HTH-TYPE TRANSCRIPTIONAL REGULATOR BETI"/>
    <property type="match status" value="1"/>
</dbReference>
<feature type="domain" description="HTH tetR-type" evidence="5">
    <location>
        <begin position="10"/>
        <end position="70"/>
    </location>
</feature>
<reference evidence="6 7" key="1">
    <citation type="submission" date="2019-10" db="EMBL/GenBank/DDBJ databases">
        <title>Streptomyces sp. strain GY16 isolated from leaves of Broussonetia papyrifera.</title>
        <authorList>
            <person name="Mo P."/>
        </authorList>
    </citation>
    <scope>NUCLEOTIDE SEQUENCE [LARGE SCALE GENOMIC DNA]</scope>
    <source>
        <strain evidence="6 7">GY16</strain>
    </source>
</reference>
<evidence type="ECO:0000313" key="6">
    <source>
        <dbReference type="EMBL" id="QFR01679.1"/>
    </source>
</evidence>
<dbReference type="InterPro" id="IPR050109">
    <property type="entry name" value="HTH-type_TetR-like_transc_reg"/>
</dbReference>
<dbReference type="PROSITE" id="PS50977">
    <property type="entry name" value="HTH_TETR_2"/>
    <property type="match status" value="1"/>
</dbReference>
<evidence type="ECO:0000256" key="3">
    <source>
        <dbReference type="ARBA" id="ARBA00023163"/>
    </source>
</evidence>
<dbReference type="EMBL" id="CP045096">
    <property type="protein sequence ID" value="QFR01679.1"/>
    <property type="molecule type" value="Genomic_DNA"/>
</dbReference>
<evidence type="ECO:0000256" key="1">
    <source>
        <dbReference type="ARBA" id="ARBA00023015"/>
    </source>
</evidence>
<dbReference type="PRINTS" id="PR00455">
    <property type="entry name" value="HTHTETR"/>
</dbReference>
<name>A0A5P8KFZ2_9ACTN</name>
<dbReference type="GO" id="GO:0000976">
    <property type="term" value="F:transcription cis-regulatory region binding"/>
    <property type="evidence" value="ECO:0007669"/>
    <property type="project" value="TreeGrafter"/>
</dbReference>
<sequence>MTTFLAEHDSGKAARILTAARELVLKRGVRGLTVAEIAEKAHVGKGTTYLYWPTKEDLLFGLFTRDFLAFLDVQIEALSTDLDACRPHRLCPQLTRNALNKPFVHALQSGDADLLGALAQHPRSMELLDLLGPAAVMYTVLPVWRRHRLARTDWPLDELAYALHALMTGFVSGSTRPGAPNVTVDDPDKVMAAAVTALLGPEEAGPSEIRATAEEGLQALRERRETVLCLITTTDPQAK</sequence>
<dbReference type="KEGG" id="sphv:F9278_42015"/>
<evidence type="ECO:0000256" key="4">
    <source>
        <dbReference type="PROSITE-ProRule" id="PRU00335"/>
    </source>
</evidence>
<protein>
    <submittedName>
        <fullName evidence="6">Helix-turn-helix transcriptional regulator</fullName>
    </submittedName>
</protein>
<proteinExistence type="predicted"/>